<organism evidence="5 6">
    <name type="scientific">Nocardiopsis tropica</name>
    <dbReference type="NCBI Taxonomy" id="109330"/>
    <lineage>
        <taxon>Bacteria</taxon>
        <taxon>Bacillati</taxon>
        <taxon>Actinomycetota</taxon>
        <taxon>Actinomycetes</taxon>
        <taxon>Streptosporangiales</taxon>
        <taxon>Nocardiopsidaceae</taxon>
        <taxon>Nocardiopsis</taxon>
    </lineage>
</organism>
<evidence type="ECO:0000256" key="2">
    <source>
        <dbReference type="ARBA" id="ARBA00023125"/>
    </source>
</evidence>
<dbReference type="Proteomes" id="UP001432401">
    <property type="component" value="Unassembled WGS sequence"/>
</dbReference>
<dbReference type="InterPro" id="IPR009057">
    <property type="entry name" value="Homeodomain-like_sf"/>
</dbReference>
<proteinExistence type="predicted"/>
<dbReference type="InterPro" id="IPR018062">
    <property type="entry name" value="HTH_AraC-typ_CS"/>
</dbReference>
<dbReference type="SMART" id="SM00342">
    <property type="entry name" value="HTH_ARAC"/>
    <property type="match status" value="1"/>
</dbReference>
<evidence type="ECO:0000313" key="5">
    <source>
        <dbReference type="EMBL" id="MES0836786.1"/>
    </source>
</evidence>
<keyword evidence="6" id="KW-1185">Reference proteome</keyword>
<dbReference type="InterPro" id="IPR018060">
    <property type="entry name" value="HTH_AraC"/>
</dbReference>
<keyword evidence="3" id="KW-0804">Transcription</keyword>
<dbReference type="PANTHER" id="PTHR46796:SF7">
    <property type="entry name" value="ARAC FAMILY TRANSCRIPTIONAL REGULATOR"/>
    <property type="match status" value="1"/>
</dbReference>
<protein>
    <submittedName>
        <fullName evidence="5">AraC family transcriptional regulator</fullName>
    </submittedName>
</protein>
<dbReference type="Gene3D" id="1.10.10.60">
    <property type="entry name" value="Homeodomain-like"/>
    <property type="match status" value="1"/>
</dbReference>
<dbReference type="PANTHER" id="PTHR46796">
    <property type="entry name" value="HTH-TYPE TRANSCRIPTIONAL ACTIVATOR RHAS-RELATED"/>
    <property type="match status" value="1"/>
</dbReference>
<dbReference type="PRINTS" id="PR00032">
    <property type="entry name" value="HTHARAC"/>
</dbReference>
<feature type="domain" description="HTH araC/xylS-type" evidence="4">
    <location>
        <begin position="201"/>
        <end position="299"/>
    </location>
</feature>
<dbReference type="Pfam" id="PF12833">
    <property type="entry name" value="HTH_18"/>
    <property type="match status" value="1"/>
</dbReference>
<accession>A0ABV2A0B1</accession>
<evidence type="ECO:0000259" key="4">
    <source>
        <dbReference type="PROSITE" id="PS01124"/>
    </source>
</evidence>
<dbReference type="SUPFAM" id="SSF46689">
    <property type="entry name" value="Homeodomain-like"/>
    <property type="match status" value="2"/>
</dbReference>
<evidence type="ECO:0000256" key="1">
    <source>
        <dbReference type="ARBA" id="ARBA00023015"/>
    </source>
</evidence>
<reference evidence="5 6" key="1">
    <citation type="submission" date="2024-06" db="EMBL/GenBank/DDBJ databases">
        <authorList>
            <person name="Bataeva Y.V."/>
            <person name="Grigorian L.N."/>
            <person name="Solomentsev V.I."/>
        </authorList>
    </citation>
    <scope>NUCLEOTIDE SEQUENCE [LARGE SCALE GENOMIC DNA]</scope>
    <source>
        <strain evidence="6">SCPM-O-B-12605 (RCAM04882)</strain>
    </source>
</reference>
<name>A0ABV2A0B1_9ACTN</name>
<dbReference type="Pfam" id="PF12852">
    <property type="entry name" value="Cupin_6"/>
    <property type="match status" value="1"/>
</dbReference>
<dbReference type="PROSITE" id="PS01124">
    <property type="entry name" value="HTH_ARAC_FAMILY_2"/>
    <property type="match status" value="1"/>
</dbReference>
<dbReference type="RefSeq" id="WP_344177512.1">
    <property type="nucleotide sequence ID" value="NZ_JBEQNA010000013.1"/>
</dbReference>
<sequence length="311" mass="33857">MTDGQLSQVIDLVGIRGHVTGGFAVRGPWVSRASVDEAMKLIVMVHGRSRLTADGCEPIVLGPGDVAILNDRSWLEVEGGAGDGPRREVVPDPDTLRLRTADADHDDVVIGIRVDLNRVGRELLLQTLPPVGHVRAADTEALRLRGALDLLLAEVAGGRPGAEFAIRQHGRLLVLEVLRAYLGRLELPPGWLRALADEQLRPAFGLMHSAPGKPWRLEELARAAAMSRTSFTERFRSLAGIPPLTYLSRWRMLLAQRALRDSDVRVGALASELGYASESAFSSAFRRQVGESPLRYRSRVRDAPSAGPEAP</sequence>
<gene>
    <name evidence="5" type="ORF">ABUK86_23625</name>
</gene>
<comment type="caution">
    <text evidence="5">The sequence shown here is derived from an EMBL/GenBank/DDBJ whole genome shotgun (WGS) entry which is preliminary data.</text>
</comment>
<keyword evidence="2" id="KW-0238">DNA-binding</keyword>
<dbReference type="InterPro" id="IPR020449">
    <property type="entry name" value="Tscrpt_reg_AraC-type_HTH"/>
</dbReference>
<dbReference type="InterPro" id="IPR050204">
    <property type="entry name" value="AraC_XylS_family_regulators"/>
</dbReference>
<evidence type="ECO:0000256" key="3">
    <source>
        <dbReference type="ARBA" id="ARBA00023163"/>
    </source>
</evidence>
<dbReference type="InterPro" id="IPR032783">
    <property type="entry name" value="AraC_lig"/>
</dbReference>
<dbReference type="PROSITE" id="PS00041">
    <property type="entry name" value="HTH_ARAC_FAMILY_1"/>
    <property type="match status" value="1"/>
</dbReference>
<dbReference type="EMBL" id="JBEQNB010000014">
    <property type="protein sequence ID" value="MES0836786.1"/>
    <property type="molecule type" value="Genomic_DNA"/>
</dbReference>
<keyword evidence="1" id="KW-0805">Transcription regulation</keyword>
<evidence type="ECO:0000313" key="6">
    <source>
        <dbReference type="Proteomes" id="UP001432401"/>
    </source>
</evidence>